<dbReference type="CTD" id="20199258"/>
<dbReference type="Proteomes" id="UP000015101">
    <property type="component" value="Unassembled WGS sequence"/>
</dbReference>
<organism evidence="3 4">
    <name type="scientific">Helobdella robusta</name>
    <name type="common">Californian leech</name>
    <dbReference type="NCBI Taxonomy" id="6412"/>
    <lineage>
        <taxon>Eukaryota</taxon>
        <taxon>Metazoa</taxon>
        <taxon>Spiralia</taxon>
        <taxon>Lophotrochozoa</taxon>
        <taxon>Annelida</taxon>
        <taxon>Clitellata</taxon>
        <taxon>Hirudinea</taxon>
        <taxon>Rhynchobdellida</taxon>
        <taxon>Glossiphoniidae</taxon>
        <taxon>Helobdella</taxon>
    </lineage>
</organism>
<reference evidence="3" key="3">
    <citation type="submission" date="2015-06" db="UniProtKB">
        <authorList>
            <consortium name="EnsemblMetazoa"/>
        </authorList>
    </citation>
    <scope>IDENTIFICATION</scope>
</reference>
<proteinExistence type="predicted"/>
<feature type="compositionally biased region" description="Low complexity" evidence="1">
    <location>
        <begin position="390"/>
        <end position="408"/>
    </location>
</feature>
<evidence type="ECO:0000256" key="1">
    <source>
        <dbReference type="SAM" id="MobiDB-lite"/>
    </source>
</evidence>
<dbReference type="GO" id="GO:0034751">
    <property type="term" value="C:aryl hydrocarbon receptor complex"/>
    <property type="evidence" value="ECO:0000318"/>
    <property type="project" value="GO_Central"/>
</dbReference>
<name>T1ERQ8_HELRO</name>
<feature type="region of interest" description="Disordered" evidence="1">
    <location>
        <begin position="443"/>
        <end position="485"/>
    </location>
</feature>
<dbReference type="SUPFAM" id="SSF81995">
    <property type="entry name" value="beta-sandwich domain of Sec23/24"/>
    <property type="match status" value="1"/>
</dbReference>
<feature type="compositionally biased region" description="Low complexity" evidence="1">
    <location>
        <begin position="586"/>
        <end position="615"/>
    </location>
</feature>
<dbReference type="GO" id="GO:0005634">
    <property type="term" value="C:nucleus"/>
    <property type="evidence" value="ECO:0000318"/>
    <property type="project" value="GO_Central"/>
</dbReference>
<protein>
    <submittedName>
        <fullName evidence="2 3">Uncharacterized protein</fullName>
    </submittedName>
</protein>
<gene>
    <name evidence="3" type="primary">20199258</name>
    <name evidence="2" type="ORF">HELRODRAFT_161638</name>
</gene>
<dbReference type="AlphaFoldDB" id="T1ERQ8"/>
<accession>T1ERQ8</accession>
<feature type="region of interest" description="Disordered" evidence="1">
    <location>
        <begin position="325"/>
        <end position="356"/>
    </location>
</feature>
<dbReference type="GO" id="GO:0004879">
    <property type="term" value="F:nuclear receptor activity"/>
    <property type="evidence" value="ECO:0000318"/>
    <property type="project" value="GO_Central"/>
</dbReference>
<evidence type="ECO:0000313" key="2">
    <source>
        <dbReference type="EMBL" id="ESO02375.1"/>
    </source>
</evidence>
<dbReference type="KEGG" id="hro:HELRODRAFT_161638"/>
<dbReference type="GO" id="GO:0006357">
    <property type="term" value="P:regulation of transcription by RNA polymerase II"/>
    <property type="evidence" value="ECO:0000318"/>
    <property type="project" value="GO_Central"/>
</dbReference>
<reference evidence="4" key="1">
    <citation type="submission" date="2012-12" db="EMBL/GenBank/DDBJ databases">
        <authorList>
            <person name="Hellsten U."/>
            <person name="Grimwood J."/>
            <person name="Chapman J.A."/>
            <person name="Shapiro H."/>
            <person name="Aerts A."/>
            <person name="Otillar R.P."/>
            <person name="Terry A.Y."/>
            <person name="Boore J.L."/>
            <person name="Simakov O."/>
            <person name="Marletaz F."/>
            <person name="Cho S.-J."/>
            <person name="Edsinger-Gonzales E."/>
            <person name="Havlak P."/>
            <person name="Kuo D.-H."/>
            <person name="Larsson T."/>
            <person name="Lv J."/>
            <person name="Arendt D."/>
            <person name="Savage R."/>
            <person name="Osoegawa K."/>
            <person name="de Jong P."/>
            <person name="Lindberg D.R."/>
            <person name="Seaver E.C."/>
            <person name="Weisblat D.A."/>
            <person name="Putnam N.H."/>
            <person name="Grigoriev I.V."/>
            <person name="Rokhsar D.S."/>
        </authorList>
    </citation>
    <scope>NUCLEOTIDE SEQUENCE</scope>
</reference>
<evidence type="ECO:0000313" key="3">
    <source>
        <dbReference type="EnsemblMetazoa" id="HelroP161638"/>
    </source>
</evidence>
<keyword evidence="4" id="KW-1185">Reference proteome</keyword>
<feature type="compositionally biased region" description="Low complexity" evidence="1">
    <location>
        <begin position="325"/>
        <end position="352"/>
    </location>
</feature>
<dbReference type="EnsemblMetazoa" id="HelroT161638">
    <property type="protein sequence ID" value="HelroP161638"/>
    <property type="gene ID" value="HelroG161638"/>
</dbReference>
<dbReference type="HOGENOM" id="CLU_420519_0_0_1"/>
<dbReference type="EMBL" id="KB096742">
    <property type="protein sequence ID" value="ESO02375.1"/>
    <property type="molecule type" value="Genomic_DNA"/>
</dbReference>
<dbReference type="InParanoid" id="T1ERQ8"/>
<dbReference type="RefSeq" id="XP_009019783.1">
    <property type="nucleotide sequence ID" value="XM_009021535.1"/>
</dbReference>
<feature type="region of interest" description="Disordered" evidence="1">
    <location>
        <begin position="581"/>
        <end position="625"/>
    </location>
</feature>
<dbReference type="GeneID" id="20199258"/>
<dbReference type="EMBL" id="AMQM01000865">
    <property type="status" value="NOT_ANNOTATED_CDS"/>
    <property type="molecule type" value="Genomic_DNA"/>
</dbReference>
<feature type="region of interest" description="Disordered" evidence="1">
    <location>
        <begin position="390"/>
        <end position="415"/>
    </location>
</feature>
<feature type="compositionally biased region" description="Low complexity" evidence="1">
    <location>
        <begin position="449"/>
        <end position="483"/>
    </location>
</feature>
<evidence type="ECO:0000313" key="4">
    <source>
        <dbReference type="Proteomes" id="UP000015101"/>
    </source>
</evidence>
<dbReference type="GO" id="GO:0000976">
    <property type="term" value="F:transcription cis-regulatory region binding"/>
    <property type="evidence" value="ECO:0000318"/>
    <property type="project" value="GO_Central"/>
</dbReference>
<sequence length="652" mass="76083">MNFQHQQQHIFPYLYQFNYRNYNLDDDQQLIQQTHQQQRRQTHQQRQHQQIQQYQFSQQQLLQQHQRQPDKCLTKNKLTSAMLNNFDFNAYAPSSNNSDITDITDINNNNNNMRNNESYKISSNDNNSPNKFIIPELANELEEIFRTRLFSFPLDDHESAREVFRHLLDRGVPEDELAYVIQSSTNSMLLWLCKTGLKKIIGEWIIVWMNKCYEQFLGREQRRTGSWRSQDRDGGNLLFDYCATKNNINNDQNFDADDDDGLVESSVNKYMIYNIYSSNNHDNNDNNNINYIDKNINNNTNINNDNKNNDNNDDEKHGRNESIIKGIKNKNNNTNNKNTTNNNINNNTNDNNKNTDIHSFEKNKINNKCFTLRNHNKNIIANKKIVKDNINTNNNNDISSSDDSNFIKYNNSNNESNRKLMRNHIANMLKKGIDNISVNNNKNRQVHSQQQQQHHQQQQQQQQHHNYQQQQQQQHHNHQQQQHLQCSDSINTLNLKNLSLYCQNVLESFNNKNNSGNNNYYNNNDDRMSENELKISGMDIVNALFARLNAVQIGPLDKQTNNHKTTMEGSDATLLLKSATKMAKETTTSTPISPTTSSPSSPTTATIVSPSYHNNNNDDDDNSPTISVKNFGRIFKRSLNRLQTLPRLSKFR</sequence>
<reference evidence="2 4" key="2">
    <citation type="journal article" date="2013" name="Nature">
        <title>Insights into bilaterian evolution from three spiralian genomes.</title>
        <authorList>
            <person name="Simakov O."/>
            <person name="Marletaz F."/>
            <person name="Cho S.J."/>
            <person name="Edsinger-Gonzales E."/>
            <person name="Havlak P."/>
            <person name="Hellsten U."/>
            <person name="Kuo D.H."/>
            <person name="Larsson T."/>
            <person name="Lv J."/>
            <person name="Arendt D."/>
            <person name="Savage R."/>
            <person name="Osoegawa K."/>
            <person name="de Jong P."/>
            <person name="Grimwood J."/>
            <person name="Chapman J.A."/>
            <person name="Shapiro H."/>
            <person name="Aerts A."/>
            <person name="Otillar R.P."/>
            <person name="Terry A.Y."/>
            <person name="Boore J.L."/>
            <person name="Grigoriev I.V."/>
            <person name="Lindberg D.R."/>
            <person name="Seaver E.C."/>
            <person name="Weisblat D.A."/>
            <person name="Putnam N.H."/>
            <person name="Rokhsar D.S."/>
        </authorList>
    </citation>
    <scope>NUCLEOTIDE SEQUENCE</scope>
</reference>